<keyword evidence="4" id="KW-1185">Reference proteome</keyword>
<sequence length="287" mass="33301">MVYSNSYCSSSSSLQLSSIIIKYQAELNNFRKKPKWHCHFDITVHPKSVRKNCVTFFLEHSHFEALNSALNFDAGVYQIVGRLESYSCKLVASEKRLFKLMNAADGLSPNDLEVLSPPESGSFNSRFDSFTDSEFQYTPASMISRKTLFYLIATLNASFNPDYDFSNCRAEEFSREPSVKHVMDAVDSTFFSSSARQEYNEMKSQLWSAIDSHISLSDCEIYRFNSDSNFDPWDDCSIWAYYYFFYSKKLKRIVFFTYRAVRNDDHANQPDDMFNDTGYTSFDIEII</sequence>
<dbReference type="GO" id="GO:0005634">
    <property type="term" value="C:nucleus"/>
    <property type="evidence" value="ECO:0007669"/>
    <property type="project" value="TreeGrafter"/>
</dbReference>
<dbReference type="InterPro" id="IPR038564">
    <property type="entry name" value="Maf1_sf"/>
</dbReference>
<evidence type="ECO:0000313" key="3">
    <source>
        <dbReference type="EMBL" id="KAH9529442.1"/>
    </source>
</evidence>
<dbReference type="AlphaFoldDB" id="A0A922IEU1"/>
<dbReference type="PANTHER" id="PTHR22504:SF0">
    <property type="entry name" value="REPRESSOR OF RNA POLYMERASE III TRANSCRIPTION MAF1 HOMOLOG"/>
    <property type="match status" value="1"/>
</dbReference>
<dbReference type="PANTHER" id="PTHR22504">
    <property type="entry name" value="REPRESSOR OF RNA POLYMERASE III TRANSCRIPTION MAF1"/>
    <property type="match status" value="1"/>
</dbReference>
<accession>A0A922IEU1</accession>
<comment type="similarity">
    <text evidence="1">Belongs to the MAF1 family.</text>
</comment>
<comment type="caution">
    <text evidence="3">The sequence shown here is derived from an EMBL/GenBank/DDBJ whole genome shotgun (WGS) entry which is preliminary data.</text>
</comment>
<dbReference type="GO" id="GO:0000994">
    <property type="term" value="F:RNA polymerase III core binding"/>
    <property type="evidence" value="ECO:0007669"/>
    <property type="project" value="TreeGrafter"/>
</dbReference>
<dbReference type="Pfam" id="PF09174">
    <property type="entry name" value="Maf1"/>
    <property type="match status" value="1"/>
</dbReference>
<dbReference type="InterPro" id="IPR015257">
    <property type="entry name" value="Maf1"/>
</dbReference>
<dbReference type="GO" id="GO:0016480">
    <property type="term" value="P:negative regulation of transcription by RNA polymerase III"/>
    <property type="evidence" value="ECO:0007669"/>
    <property type="project" value="InterPro"/>
</dbReference>
<evidence type="ECO:0000256" key="1">
    <source>
        <dbReference type="ARBA" id="ARBA00006231"/>
    </source>
</evidence>
<dbReference type="Gene3D" id="3.40.1000.50">
    <property type="entry name" value="Repressor of RNA polymerase III transcription Maf1"/>
    <property type="match status" value="1"/>
</dbReference>
<dbReference type="EMBL" id="ASGP02000001">
    <property type="protein sequence ID" value="KAH9529442.1"/>
    <property type="molecule type" value="Genomic_DNA"/>
</dbReference>
<dbReference type="Proteomes" id="UP000790347">
    <property type="component" value="Unassembled WGS sequence"/>
</dbReference>
<evidence type="ECO:0000313" key="4">
    <source>
        <dbReference type="Proteomes" id="UP000790347"/>
    </source>
</evidence>
<protein>
    <recommendedName>
        <fullName evidence="2">Repressor of RNA polymerase III transcription MAF1 homolog</fullName>
    </recommendedName>
</protein>
<organism evidence="3 4">
    <name type="scientific">Dermatophagoides farinae</name>
    <name type="common">American house dust mite</name>
    <dbReference type="NCBI Taxonomy" id="6954"/>
    <lineage>
        <taxon>Eukaryota</taxon>
        <taxon>Metazoa</taxon>
        <taxon>Ecdysozoa</taxon>
        <taxon>Arthropoda</taxon>
        <taxon>Chelicerata</taxon>
        <taxon>Arachnida</taxon>
        <taxon>Acari</taxon>
        <taxon>Acariformes</taxon>
        <taxon>Sarcoptiformes</taxon>
        <taxon>Astigmata</taxon>
        <taxon>Psoroptidia</taxon>
        <taxon>Analgoidea</taxon>
        <taxon>Pyroglyphidae</taxon>
        <taxon>Dermatophagoidinae</taxon>
        <taxon>Dermatophagoides</taxon>
    </lineage>
</organism>
<reference evidence="3" key="1">
    <citation type="submission" date="2013-05" db="EMBL/GenBank/DDBJ databases">
        <authorList>
            <person name="Yim A.K.Y."/>
            <person name="Chan T.F."/>
            <person name="Ji K.M."/>
            <person name="Liu X.Y."/>
            <person name="Zhou J.W."/>
            <person name="Li R.Q."/>
            <person name="Yang K.Y."/>
            <person name="Li J."/>
            <person name="Li M."/>
            <person name="Law P.T.W."/>
            <person name="Wu Y.L."/>
            <person name="Cai Z.L."/>
            <person name="Qin H."/>
            <person name="Bao Y."/>
            <person name="Leung R.K.K."/>
            <person name="Ng P.K.S."/>
            <person name="Zou J."/>
            <person name="Zhong X.J."/>
            <person name="Ran P.X."/>
            <person name="Zhong N.S."/>
            <person name="Liu Z.G."/>
            <person name="Tsui S.K.W."/>
        </authorList>
    </citation>
    <scope>NUCLEOTIDE SEQUENCE</scope>
    <source>
        <strain evidence="3">Derf</strain>
        <tissue evidence="3">Whole organism</tissue>
    </source>
</reference>
<name>A0A922IEU1_DERFA</name>
<reference evidence="3" key="2">
    <citation type="journal article" date="2022" name="Res Sq">
        <title>Comparative Genomics Reveals Insights into the Divergent Evolution of Astigmatic Mites and Household Pest Adaptations.</title>
        <authorList>
            <person name="Xiong Q."/>
            <person name="Wan A.T.-Y."/>
            <person name="Liu X.-Y."/>
            <person name="Fung C.S.-H."/>
            <person name="Xiao X."/>
            <person name="Malainual N."/>
            <person name="Hou J."/>
            <person name="Wang L."/>
            <person name="Wang M."/>
            <person name="Yang K."/>
            <person name="Cui Y."/>
            <person name="Leung E."/>
            <person name="Nong W."/>
            <person name="Shin S.-K."/>
            <person name="Au S."/>
            <person name="Jeong K.Y."/>
            <person name="Chew F.T."/>
            <person name="Hui J."/>
            <person name="Leung T.F."/>
            <person name="Tungtrongchitr A."/>
            <person name="Zhong N."/>
            <person name="Liu Z."/>
            <person name="Tsui S."/>
        </authorList>
    </citation>
    <scope>NUCLEOTIDE SEQUENCE</scope>
    <source>
        <strain evidence="3">Derf</strain>
        <tissue evidence="3">Whole organism</tissue>
    </source>
</reference>
<evidence type="ECO:0000256" key="2">
    <source>
        <dbReference type="ARBA" id="ARBA00020829"/>
    </source>
</evidence>
<gene>
    <name evidence="3" type="primary">MAF1</name>
    <name evidence="3" type="ORF">DERF_003327</name>
</gene>
<proteinExistence type="inferred from homology"/>